<proteinExistence type="predicted"/>
<dbReference type="HOGENOM" id="CLU_1918250_0_0_1"/>
<dbReference type="EMBL" id="KN847476">
    <property type="protein sequence ID" value="KIX07201.1"/>
    <property type="molecule type" value="Genomic_DNA"/>
</dbReference>
<dbReference type="RefSeq" id="XP_013274337.1">
    <property type="nucleotide sequence ID" value="XM_013418883.1"/>
</dbReference>
<dbReference type="GeneID" id="25289925"/>
<protein>
    <submittedName>
        <fullName evidence="1">Uncharacterized protein</fullName>
    </submittedName>
</protein>
<dbReference type="AlphaFoldDB" id="A0A0D2IVH2"/>
<organism evidence="1 2">
    <name type="scientific">Rhinocladiella mackenziei CBS 650.93</name>
    <dbReference type="NCBI Taxonomy" id="1442369"/>
    <lineage>
        <taxon>Eukaryota</taxon>
        <taxon>Fungi</taxon>
        <taxon>Dikarya</taxon>
        <taxon>Ascomycota</taxon>
        <taxon>Pezizomycotina</taxon>
        <taxon>Eurotiomycetes</taxon>
        <taxon>Chaetothyriomycetidae</taxon>
        <taxon>Chaetothyriales</taxon>
        <taxon>Herpotrichiellaceae</taxon>
        <taxon>Rhinocladiella</taxon>
    </lineage>
</organism>
<dbReference type="VEuPathDB" id="FungiDB:Z518_01854"/>
<sequence>MQYSIDIPIELLQAIILELNKCSQQLHNRNLGLAADTITVTDILRFWVLNASASVPEPEAKAGGDEDAIRLVAKDVVASIQSCLNAIHELRAHHRKIVQLKRDVLEVLEQERVEKKAEVLMRRSSKGESSGS</sequence>
<evidence type="ECO:0000313" key="2">
    <source>
        <dbReference type="Proteomes" id="UP000053617"/>
    </source>
</evidence>
<reference evidence="1 2" key="1">
    <citation type="submission" date="2015-01" db="EMBL/GenBank/DDBJ databases">
        <title>The Genome Sequence of Rhinocladiella mackenzie CBS 650.93.</title>
        <authorList>
            <consortium name="The Broad Institute Genomics Platform"/>
            <person name="Cuomo C."/>
            <person name="de Hoog S."/>
            <person name="Gorbushina A."/>
            <person name="Stielow B."/>
            <person name="Teixiera M."/>
            <person name="Abouelleil A."/>
            <person name="Chapman S.B."/>
            <person name="Priest M."/>
            <person name="Young S.K."/>
            <person name="Wortman J."/>
            <person name="Nusbaum C."/>
            <person name="Birren B."/>
        </authorList>
    </citation>
    <scope>NUCLEOTIDE SEQUENCE [LARGE SCALE GENOMIC DNA]</scope>
    <source>
        <strain evidence="1 2">CBS 650.93</strain>
    </source>
</reference>
<accession>A0A0D2IVH2</accession>
<gene>
    <name evidence="1" type="ORF">Z518_01854</name>
</gene>
<keyword evidence="2" id="KW-1185">Reference proteome</keyword>
<dbReference type="Proteomes" id="UP000053617">
    <property type="component" value="Unassembled WGS sequence"/>
</dbReference>
<evidence type="ECO:0000313" key="1">
    <source>
        <dbReference type="EMBL" id="KIX07201.1"/>
    </source>
</evidence>
<name>A0A0D2IVH2_9EURO</name>